<feature type="region of interest" description="Disordered" evidence="1">
    <location>
        <begin position="178"/>
        <end position="209"/>
    </location>
</feature>
<dbReference type="InterPro" id="IPR012677">
    <property type="entry name" value="Nucleotide-bd_a/b_plait_sf"/>
</dbReference>
<name>A0AAD3CXK7_9STRA</name>
<feature type="compositionally biased region" description="Basic residues" evidence="1">
    <location>
        <begin position="194"/>
        <end position="209"/>
    </location>
</feature>
<organism evidence="2 3">
    <name type="scientific">Chaetoceros tenuissimus</name>
    <dbReference type="NCBI Taxonomy" id="426638"/>
    <lineage>
        <taxon>Eukaryota</taxon>
        <taxon>Sar</taxon>
        <taxon>Stramenopiles</taxon>
        <taxon>Ochrophyta</taxon>
        <taxon>Bacillariophyta</taxon>
        <taxon>Coscinodiscophyceae</taxon>
        <taxon>Chaetocerotophycidae</taxon>
        <taxon>Chaetocerotales</taxon>
        <taxon>Chaetocerotaceae</taxon>
        <taxon>Chaetoceros</taxon>
    </lineage>
</organism>
<evidence type="ECO:0000256" key="1">
    <source>
        <dbReference type="SAM" id="MobiDB-lite"/>
    </source>
</evidence>
<evidence type="ECO:0008006" key="4">
    <source>
        <dbReference type="Google" id="ProtNLM"/>
    </source>
</evidence>
<dbReference type="CDD" id="cd00590">
    <property type="entry name" value="RRM_SF"/>
    <property type="match status" value="1"/>
</dbReference>
<comment type="caution">
    <text evidence="2">The sequence shown here is derived from an EMBL/GenBank/DDBJ whole genome shotgun (WGS) entry which is preliminary data.</text>
</comment>
<dbReference type="AlphaFoldDB" id="A0AAD3CXK7"/>
<dbReference type="SUPFAM" id="SSF54928">
    <property type="entry name" value="RNA-binding domain, RBD"/>
    <property type="match status" value="1"/>
</dbReference>
<evidence type="ECO:0000313" key="3">
    <source>
        <dbReference type="Proteomes" id="UP001054902"/>
    </source>
</evidence>
<keyword evidence="3" id="KW-1185">Reference proteome</keyword>
<accession>A0AAD3CXK7</accession>
<feature type="compositionally biased region" description="Basic and acidic residues" evidence="1">
    <location>
        <begin position="178"/>
        <end position="193"/>
    </location>
</feature>
<proteinExistence type="predicted"/>
<protein>
    <recommendedName>
        <fullName evidence="4">RRM domain-containing protein</fullName>
    </recommendedName>
</protein>
<dbReference type="Proteomes" id="UP001054902">
    <property type="component" value="Unassembled WGS sequence"/>
</dbReference>
<sequence length="209" mass="24781">MFRVLNALGGLANRRSNLSIFNGVAQIRQINHCLHIKGLPKDLSKEEIYDFMKDYGTIQELATYVEAPKADKSQENIKTKRRFHITHNREPGQTAIVRYHEVQSAVMCKNELHWRPFPHANYCLTDEIIKMYPRDRPLINILYETEHLFLRLRPWVRRDLFDSRIWIADIEGKPVEEGEDKGLQISRKQEMKNRQHGHKRSKRIPKLDQ</sequence>
<dbReference type="GO" id="GO:0003676">
    <property type="term" value="F:nucleic acid binding"/>
    <property type="evidence" value="ECO:0007669"/>
    <property type="project" value="InterPro"/>
</dbReference>
<dbReference type="InterPro" id="IPR035979">
    <property type="entry name" value="RBD_domain_sf"/>
</dbReference>
<reference evidence="2 3" key="1">
    <citation type="journal article" date="2021" name="Sci. Rep.">
        <title>The genome of the diatom Chaetoceros tenuissimus carries an ancient integrated fragment of an extant virus.</title>
        <authorList>
            <person name="Hongo Y."/>
            <person name="Kimura K."/>
            <person name="Takaki Y."/>
            <person name="Yoshida Y."/>
            <person name="Baba S."/>
            <person name="Kobayashi G."/>
            <person name="Nagasaki K."/>
            <person name="Hano T."/>
            <person name="Tomaru Y."/>
        </authorList>
    </citation>
    <scope>NUCLEOTIDE SEQUENCE [LARGE SCALE GENOMIC DNA]</scope>
    <source>
        <strain evidence="2 3">NIES-3715</strain>
    </source>
</reference>
<evidence type="ECO:0000313" key="2">
    <source>
        <dbReference type="EMBL" id="GFH52795.1"/>
    </source>
</evidence>
<gene>
    <name evidence="2" type="ORF">CTEN210_09271</name>
</gene>
<dbReference type="EMBL" id="BLLK01000046">
    <property type="protein sequence ID" value="GFH52795.1"/>
    <property type="molecule type" value="Genomic_DNA"/>
</dbReference>
<dbReference type="Gene3D" id="3.30.70.330">
    <property type="match status" value="1"/>
</dbReference>